<protein>
    <recommendedName>
        <fullName evidence="10">Autoinducer 2 import system permease protein LsrC</fullName>
    </recommendedName>
</protein>
<dbReference type="CDD" id="cd06579">
    <property type="entry name" value="TM_PBP1_transp_AraH_like"/>
    <property type="match status" value="1"/>
</dbReference>
<name>A0AAU7VAY9_9ACTO</name>
<dbReference type="EMBL" id="CP138335">
    <property type="protein sequence ID" value="XBW08532.1"/>
    <property type="molecule type" value="Genomic_DNA"/>
</dbReference>
<keyword evidence="3" id="KW-0813">Transport</keyword>
<evidence type="ECO:0000256" key="3">
    <source>
        <dbReference type="ARBA" id="ARBA00022448"/>
    </source>
</evidence>
<evidence type="ECO:0000256" key="8">
    <source>
        <dbReference type="ARBA" id="ARBA00023136"/>
    </source>
</evidence>
<sequence length="331" mass="33738">MSTATAIAPQQDSSLRTIRLIRAGLMPVLLIAALVVFSLLSSQFLNPSNLKDIIVNSGDLAMLAAGMTIVILLGGIDISAGPMLGVIAWVIATMMAAGTSPLLVVASALIAGVTLGLLNGSIVVFGRVAPIIATLGTSAIFQSVLFVLWAKKDRFSSPVLPIFSGQTLGGFPILIIPILLVFIALAYVLKRRRFGLHIYAVGNDPEGARLLGVSANKVTMMAYALMGALTGLGSLFYIGRVGVVQAASGADMSIAAIAAVVVGGTSILGGQGGIIRTLGGLLFIAVLQNGVVLAGVPSLWTGAIVGIAVALAVSVDVVTGRIIDKRTGVAK</sequence>
<feature type="transmembrane region" description="Helical" evidence="11">
    <location>
        <begin position="250"/>
        <end position="270"/>
    </location>
</feature>
<dbReference type="PANTHER" id="PTHR32196:SF29">
    <property type="entry name" value="AUTOINDUCER 2 IMPORT SYSTEM PERMEASE PROTEIN LSRC"/>
    <property type="match status" value="1"/>
</dbReference>
<dbReference type="KEGG" id="sapp:SAC06_02945"/>
<keyword evidence="7 11" id="KW-1133">Transmembrane helix</keyword>
<keyword evidence="6 11" id="KW-0812">Transmembrane</keyword>
<evidence type="ECO:0000256" key="11">
    <source>
        <dbReference type="SAM" id="Phobius"/>
    </source>
</evidence>
<dbReference type="RefSeq" id="WP_350258732.1">
    <property type="nucleotide sequence ID" value="NZ_CP138335.1"/>
</dbReference>
<keyword evidence="5" id="KW-0997">Cell inner membrane</keyword>
<proteinExistence type="predicted"/>
<dbReference type="GO" id="GO:0005886">
    <property type="term" value="C:plasma membrane"/>
    <property type="evidence" value="ECO:0007669"/>
    <property type="project" value="UniProtKB-SubCell"/>
</dbReference>
<dbReference type="AlphaFoldDB" id="A0AAU7VAY9"/>
<feature type="transmembrane region" description="Helical" evidence="11">
    <location>
        <begin position="218"/>
        <end position="238"/>
    </location>
</feature>
<accession>A0AAU7VAY9</accession>
<dbReference type="GO" id="GO:0022857">
    <property type="term" value="F:transmembrane transporter activity"/>
    <property type="evidence" value="ECO:0007669"/>
    <property type="project" value="InterPro"/>
</dbReference>
<feature type="transmembrane region" description="Helical" evidence="11">
    <location>
        <begin position="130"/>
        <end position="150"/>
    </location>
</feature>
<evidence type="ECO:0000256" key="4">
    <source>
        <dbReference type="ARBA" id="ARBA00022475"/>
    </source>
</evidence>
<evidence type="ECO:0000256" key="9">
    <source>
        <dbReference type="ARBA" id="ARBA00025439"/>
    </source>
</evidence>
<feature type="transmembrane region" description="Helical" evidence="11">
    <location>
        <begin position="20"/>
        <end position="40"/>
    </location>
</feature>
<comment type="subcellular location">
    <subcellularLocation>
        <location evidence="1">Cell membrane</location>
        <topology evidence="1">Multi-pass membrane protein</topology>
    </subcellularLocation>
</comment>
<evidence type="ECO:0000256" key="5">
    <source>
        <dbReference type="ARBA" id="ARBA00022519"/>
    </source>
</evidence>
<dbReference type="Pfam" id="PF02653">
    <property type="entry name" value="BPD_transp_2"/>
    <property type="match status" value="1"/>
</dbReference>
<evidence type="ECO:0000256" key="1">
    <source>
        <dbReference type="ARBA" id="ARBA00004651"/>
    </source>
</evidence>
<evidence type="ECO:0000256" key="7">
    <source>
        <dbReference type="ARBA" id="ARBA00022989"/>
    </source>
</evidence>
<comment type="subunit">
    <text evidence="2">The complex is composed of two ATP-binding proteins (LsrA), two transmembrane proteins (LsrC and LsrD) and a solute-binding protein (LsrB).</text>
</comment>
<evidence type="ECO:0000256" key="2">
    <source>
        <dbReference type="ARBA" id="ARBA00011262"/>
    </source>
</evidence>
<dbReference type="PANTHER" id="PTHR32196">
    <property type="entry name" value="ABC TRANSPORTER PERMEASE PROTEIN YPHD-RELATED-RELATED"/>
    <property type="match status" value="1"/>
</dbReference>
<reference evidence="12" key="1">
    <citation type="submission" date="2023-11" db="EMBL/GenBank/DDBJ databases">
        <title>Scrofimicrobium hongkongense sp. nov., isolated from a patient with peritonitis.</title>
        <authorList>
            <person name="Lao H.Y."/>
            <person name="Wong A.Y.P."/>
            <person name="Ng T.L."/>
            <person name="Wong R.Y.L."/>
            <person name="Yau M.C.Y."/>
            <person name="Lam J.Y.W."/>
            <person name="Siu G.K.H."/>
        </authorList>
    </citation>
    <scope>NUCLEOTIDE SEQUENCE</scope>
    <source>
        <strain evidence="12">R131</strain>
    </source>
</reference>
<organism evidence="12">
    <name type="scientific">Scrofimicrobium appendicitidis</name>
    <dbReference type="NCBI Taxonomy" id="3079930"/>
    <lineage>
        <taxon>Bacteria</taxon>
        <taxon>Bacillati</taxon>
        <taxon>Actinomycetota</taxon>
        <taxon>Actinomycetes</taxon>
        <taxon>Actinomycetales</taxon>
        <taxon>Actinomycetaceae</taxon>
        <taxon>Scrofimicrobium</taxon>
    </lineage>
</organism>
<gene>
    <name evidence="12" type="ORF">SAC06_02945</name>
</gene>
<keyword evidence="4" id="KW-1003">Cell membrane</keyword>
<feature type="transmembrane region" description="Helical" evidence="11">
    <location>
        <begin position="60"/>
        <end position="80"/>
    </location>
</feature>
<comment type="function">
    <text evidence="9">Part of the ABC transporter complex LsrABCD involved in autoinducer 2 (AI-2) import. Probably responsible for the translocation of the substrate across the membrane.</text>
</comment>
<dbReference type="InterPro" id="IPR001851">
    <property type="entry name" value="ABC_transp_permease"/>
</dbReference>
<keyword evidence="8 11" id="KW-0472">Membrane</keyword>
<evidence type="ECO:0000256" key="6">
    <source>
        <dbReference type="ARBA" id="ARBA00022692"/>
    </source>
</evidence>
<evidence type="ECO:0000256" key="10">
    <source>
        <dbReference type="ARBA" id="ARBA00039382"/>
    </source>
</evidence>
<feature type="transmembrane region" description="Helical" evidence="11">
    <location>
        <begin position="86"/>
        <end position="118"/>
    </location>
</feature>
<evidence type="ECO:0000313" key="12">
    <source>
        <dbReference type="EMBL" id="XBW08532.1"/>
    </source>
</evidence>
<feature type="transmembrane region" description="Helical" evidence="11">
    <location>
        <begin position="170"/>
        <end position="189"/>
    </location>
</feature>